<name>A0A4P6JZ68_KTERU</name>
<gene>
    <name evidence="2" type="ORF">EPA93_35945</name>
</gene>
<proteinExistence type="predicted"/>
<dbReference type="KEGG" id="kbs:EPA93_35945"/>
<accession>A0A4P6JZ68</accession>
<dbReference type="Proteomes" id="UP000290365">
    <property type="component" value="Chromosome"/>
</dbReference>
<dbReference type="GO" id="GO:0000156">
    <property type="term" value="F:phosphorelay response regulator activity"/>
    <property type="evidence" value="ECO:0007669"/>
    <property type="project" value="InterPro"/>
</dbReference>
<dbReference type="SMART" id="SM00850">
    <property type="entry name" value="LytTR"/>
    <property type="match status" value="1"/>
</dbReference>
<keyword evidence="3" id="KW-1185">Reference proteome</keyword>
<reference evidence="2 3" key="1">
    <citation type="submission" date="2019-01" db="EMBL/GenBank/DDBJ databases">
        <title>Ktedonosporobacter rubrisoli SCAWS-G2.</title>
        <authorList>
            <person name="Huang Y."/>
            <person name="Yan B."/>
        </authorList>
    </citation>
    <scope>NUCLEOTIDE SEQUENCE [LARGE SCALE GENOMIC DNA]</scope>
    <source>
        <strain evidence="2 3">SCAWS-G2</strain>
    </source>
</reference>
<dbReference type="GO" id="GO:0003677">
    <property type="term" value="F:DNA binding"/>
    <property type="evidence" value="ECO:0007669"/>
    <property type="project" value="InterPro"/>
</dbReference>
<organism evidence="2 3">
    <name type="scientific">Ktedonosporobacter rubrisoli</name>
    <dbReference type="NCBI Taxonomy" id="2509675"/>
    <lineage>
        <taxon>Bacteria</taxon>
        <taxon>Bacillati</taxon>
        <taxon>Chloroflexota</taxon>
        <taxon>Ktedonobacteria</taxon>
        <taxon>Ktedonobacterales</taxon>
        <taxon>Ktedonosporobacteraceae</taxon>
        <taxon>Ktedonosporobacter</taxon>
    </lineage>
</organism>
<dbReference type="PROSITE" id="PS50930">
    <property type="entry name" value="HTH_LYTTR"/>
    <property type="match status" value="1"/>
</dbReference>
<dbReference type="Pfam" id="PF04397">
    <property type="entry name" value="LytTR"/>
    <property type="match status" value="1"/>
</dbReference>
<dbReference type="InterPro" id="IPR007492">
    <property type="entry name" value="LytTR_DNA-bd_dom"/>
</dbReference>
<evidence type="ECO:0000313" key="2">
    <source>
        <dbReference type="EMBL" id="QBD81077.1"/>
    </source>
</evidence>
<feature type="domain" description="HTH LytTR-type" evidence="1">
    <location>
        <begin position="44"/>
        <end position="150"/>
    </location>
</feature>
<dbReference type="Gene3D" id="2.40.50.1020">
    <property type="entry name" value="LytTr DNA-binding domain"/>
    <property type="match status" value="1"/>
</dbReference>
<protein>
    <submittedName>
        <fullName evidence="2">LytTR family transcriptional regulator</fullName>
    </submittedName>
</protein>
<dbReference type="EMBL" id="CP035758">
    <property type="protein sequence ID" value="QBD81077.1"/>
    <property type="molecule type" value="Genomic_DNA"/>
</dbReference>
<dbReference type="AlphaFoldDB" id="A0A4P6JZ68"/>
<evidence type="ECO:0000313" key="3">
    <source>
        <dbReference type="Proteomes" id="UP000290365"/>
    </source>
</evidence>
<dbReference type="InterPro" id="IPR046947">
    <property type="entry name" value="LytR-like"/>
</dbReference>
<evidence type="ECO:0000259" key="1">
    <source>
        <dbReference type="PROSITE" id="PS50930"/>
    </source>
</evidence>
<sequence length="150" mass="16948">MWPGPEPAVRALELQDGRIVNQYALTRADGATSAAPAQFTPFKVPARKEDRILLYDPGEILYASSKDGKTYLRTANEEAVTNFTLQELESRLSGRGFFRTHRAYLVNLQHIKAVVQYTRNSYLLLLDDCQETTIPLSKQAERALQDLLGY</sequence>
<dbReference type="PANTHER" id="PTHR37299:SF1">
    <property type="entry name" value="STAGE 0 SPORULATION PROTEIN A HOMOLOG"/>
    <property type="match status" value="1"/>
</dbReference>
<dbReference type="PANTHER" id="PTHR37299">
    <property type="entry name" value="TRANSCRIPTIONAL REGULATOR-RELATED"/>
    <property type="match status" value="1"/>
</dbReference>
<dbReference type="OrthoDB" id="9809318at2"/>